<dbReference type="InterPro" id="IPR005151">
    <property type="entry name" value="Tail-specific_protease"/>
</dbReference>
<organism evidence="2 3">
    <name type="scientific">Pedobacter psychroterrae</name>
    <dbReference type="NCBI Taxonomy" id="2530453"/>
    <lineage>
        <taxon>Bacteria</taxon>
        <taxon>Pseudomonadati</taxon>
        <taxon>Bacteroidota</taxon>
        <taxon>Sphingobacteriia</taxon>
        <taxon>Sphingobacteriales</taxon>
        <taxon>Sphingobacteriaceae</taxon>
        <taxon>Pedobacter</taxon>
    </lineage>
</organism>
<dbReference type="GO" id="GO:0006508">
    <property type="term" value="P:proteolysis"/>
    <property type="evidence" value="ECO:0007669"/>
    <property type="project" value="InterPro"/>
</dbReference>
<dbReference type="Gene3D" id="3.30.750.44">
    <property type="match status" value="1"/>
</dbReference>
<dbReference type="PANTHER" id="PTHR11261">
    <property type="entry name" value="INTERPHOTORECEPTOR RETINOID-BINDING PROTEIN"/>
    <property type="match status" value="1"/>
</dbReference>
<dbReference type="OrthoDB" id="6397760at2"/>
<dbReference type="Proteomes" id="UP000293347">
    <property type="component" value="Unassembled WGS sequence"/>
</dbReference>
<evidence type="ECO:0000259" key="1">
    <source>
        <dbReference type="SMART" id="SM00245"/>
    </source>
</evidence>
<dbReference type="SMART" id="SM00245">
    <property type="entry name" value="TSPc"/>
    <property type="match status" value="1"/>
</dbReference>
<name>A0A4R0NQ39_9SPHI</name>
<dbReference type="EMBL" id="SJSL01000001">
    <property type="protein sequence ID" value="TCD03142.1"/>
    <property type="molecule type" value="Genomic_DNA"/>
</dbReference>
<dbReference type="GO" id="GO:0008236">
    <property type="term" value="F:serine-type peptidase activity"/>
    <property type="evidence" value="ECO:0007669"/>
    <property type="project" value="InterPro"/>
</dbReference>
<dbReference type="PANTHER" id="PTHR11261:SF3">
    <property type="entry name" value="RETINOL-BINDING PROTEIN 3"/>
    <property type="match status" value="1"/>
</dbReference>
<dbReference type="CDD" id="cd07563">
    <property type="entry name" value="Peptidase_S41_IRBP"/>
    <property type="match status" value="1"/>
</dbReference>
<sequence>MICNYPKWALPWLIFIKISMLLNKKLFCFALFTVFAFCCNAYGQSDLNHVEGDMKAINTLLDRGKFKEATLAVDRIISAGTMMPPEMIYEYARIYGLAGDKVKSVKLLNVAIDKGFWSINRVKEDNELKAIIGDAEVDHVLKRIRGFTALYTSGKAFLSNEEKKLVIDLVRQGLKTHYFDAKKANEMSEEVLRMFDEGFFKGKDTLNVFTDELVKYFRDKTNDKHFYIGVDYNELTERVPNLSVTTEEERNFGFREVAVRNGNIGYIRWDECIAGPEAYETAQNALNLLRYTRAIIIDISENGGGNGEISTFLYHYLFKSSDKRFETLLVKKCKDESEWHRSEPPVAPLSGGPDLGDKPIYILTSGNTFSAAEYFAFMMKELRRATIVGKNTGGGGNPVNFVSDGRFMMYVPTCQIMTKTGKSLEGKGVSPDIELITQEWSNELMQVVNADLEKKSDSYKDLRNHRSDSESP</sequence>
<dbReference type="Pfam" id="PF03572">
    <property type="entry name" value="Peptidase_S41"/>
    <property type="match status" value="1"/>
</dbReference>
<dbReference type="AlphaFoldDB" id="A0A4R0NQ39"/>
<proteinExistence type="predicted"/>
<accession>A0A4R0NQ39</accession>
<dbReference type="Gene3D" id="3.90.226.10">
    <property type="entry name" value="2-enoyl-CoA Hydratase, Chain A, domain 1"/>
    <property type="match status" value="1"/>
</dbReference>
<reference evidence="2 3" key="1">
    <citation type="submission" date="2019-02" db="EMBL/GenBank/DDBJ databases">
        <title>Pedobacter sp. RP-1-14 sp. nov., isolated from Arctic soil.</title>
        <authorList>
            <person name="Dahal R.H."/>
        </authorList>
    </citation>
    <scope>NUCLEOTIDE SEQUENCE [LARGE SCALE GENOMIC DNA]</scope>
    <source>
        <strain evidence="2 3">RP-1-14</strain>
    </source>
</reference>
<feature type="domain" description="Tail specific protease" evidence="1">
    <location>
        <begin position="239"/>
        <end position="436"/>
    </location>
</feature>
<keyword evidence="3" id="KW-1185">Reference proteome</keyword>
<evidence type="ECO:0000313" key="2">
    <source>
        <dbReference type="EMBL" id="TCD03142.1"/>
    </source>
</evidence>
<evidence type="ECO:0000313" key="3">
    <source>
        <dbReference type="Proteomes" id="UP000293347"/>
    </source>
</evidence>
<comment type="caution">
    <text evidence="2">The sequence shown here is derived from an EMBL/GenBank/DDBJ whole genome shotgun (WGS) entry which is preliminary data.</text>
</comment>
<gene>
    <name evidence="2" type="ORF">EZ437_03980</name>
</gene>
<dbReference type="InterPro" id="IPR029045">
    <property type="entry name" value="ClpP/crotonase-like_dom_sf"/>
</dbReference>
<protein>
    <recommendedName>
        <fullName evidence="1">Tail specific protease domain-containing protein</fullName>
    </recommendedName>
</protein>
<dbReference type="SUPFAM" id="SSF52096">
    <property type="entry name" value="ClpP/crotonase"/>
    <property type="match status" value="1"/>
</dbReference>